<feature type="signal peptide" evidence="1">
    <location>
        <begin position="1"/>
        <end position="20"/>
    </location>
</feature>
<dbReference type="EMBL" id="KZ821746">
    <property type="protein sequence ID" value="PYH77041.1"/>
    <property type="molecule type" value="Genomic_DNA"/>
</dbReference>
<gene>
    <name evidence="2" type="ORF">BO82DRAFT_406511</name>
</gene>
<feature type="chain" id="PRO_5016368344" evidence="1">
    <location>
        <begin position="21"/>
        <end position="115"/>
    </location>
</feature>
<dbReference type="OrthoDB" id="4438824at2759"/>
<protein>
    <submittedName>
        <fullName evidence="2">Uncharacterized protein</fullName>
    </submittedName>
</protein>
<keyword evidence="1" id="KW-0732">Signal</keyword>
<evidence type="ECO:0000313" key="3">
    <source>
        <dbReference type="Proteomes" id="UP000248340"/>
    </source>
</evidence>
<dbReference type="AlphaFoldDB" id="A0A319BXT8"/>
<organism evidence="2 3">
    <name type="scientific">Aspergillus uvarum CBS 121591</name>
    <dbReference type="NCBI Taxonomy" id="1448315"/>
    <lineage>
        <taxon>Eukaryota</taxon>
        <taxon>Fungi</taxon>
        <taxon>Dikarya</taxon>
        <taxon>Ascomycota</taxon>
        <taxon>Pezizomycotina</taxon>
        <taxon>Eurotiomycetes</taxon>
        <taxon>Eurotiomycetidae</taxon>
        <taxon>Eurotiales</taxon>
        <taxon>Aspergillaceae</taxon>
        <taxon>Aspergillus</taxon>
        <taxon>Aspergillus subgen. Circumdati</taxon>
    </lineage>
</organism>
<dbReference type="GeneID" id="37142304"/>
<dbReference type="RefSeq" id="XP_025487241.1">
    <property type="nucleotide sequence ID" value="XM_025639562.1"/>
</dbReference>
<dbReference type="Proteomes" id="UP000248340">
    <property type="component" value="Unassembled WGS sequence"/>
</dbReference>
<reference evidence="2 3" key="1">
    <citation type="submission" date="2016-12" db="EMBL/GenBank/DDBJ databases">
        <title>The genomes of Aspergillus section Nigri reveals drivers in fungal speciation.</title>
        <authorList>
            <consortium name="DOE Joint Genome Institute"/>
            <person name="Vesth T.C."/>
            <person name="Nybo J."/>
            <person name="Theobald S."/>
            <person name="Brandl J."/>
            <person name="Frisvad J.C."/>
            <person name="Nielsen K.F."/>
            <person name="Lyhne E.K."/>
            <person name="Kogle M.E."/>
            <person name="Kuo A."/>
            <person name="Riley R."/>
            <person name="Clum A."/>
            <person name="Nolan M."/>
            <person name="Lipzen A."/>
            <person name="Salamov A."/>
            <person name="Henrissat B."/>
            <person name="Wiebenga A."/>
            <person name="De Vries R.P."/>
            <person name="Grigoriev I.V."/>
            <person name="Mortensen U.H."/>
            <person name="Andersen M.R."/>
            <person name="Baker S.E."/>
        </authorList>
    </citation>
    <scope>NUCLEOTIDE SEQUENCE [LARGE SCALE GENOMIC DNA]</scope>
    <source>
        <strain evidence="2 3">CBS 121591</strain>
    </source>
</reference>
<proteinExistence type="predicted"/>
<evidence type="ECO:0000313" key="2">
    <source>
        <dbReference type="EMBL" id="PYH77041.1"/>
    </source>
</evidence>
<sequence length="115" mass="12547">MQLLTFLTGTLALAATVVSGYDLDGYHGKECGGALIYSVGDYTETGCFNFDAEAGHRVWSVKATYSTSNYKIYTYPKENCKGDSSNDALTSGECRTYWASSNDQVALYSYKVVKA</sequence>
<name>A0A319BXT8_9EURO</name>
<evidence type="ECO:0000256" key="1">
    <source>
        <dbReference type="SAM" id="SignalP"/>
    </source>
</evidence>
<dbReference type="VEuPathDB" id="FungiDB:BO82DRAFT_406511"/>
<keyword evidence="3" id="KW-1185">Reference proteome</keyword>
<accession>A0A319BXT8</accession>